<accession>A0AAX2IE96</accession>
<dbReference type="Proteomes" id="UP000249902">
    <property type="component" value="Unassembled WGS sequence"/>
</dbReference>
<dbReference type="EMBL" id="UAVP01000010">
    <property type="protein sequence ID" value="SQA76466.1"/>
    <property type="molecule type" value="Genomic_DNA"/>
</dbReference>
<organism evidence="1 2">
    <name type="scientific">Capnocytophaga sputigena</name>
    <dbReference type="NCBI Taxonomy" id="1019"/>
    <lineage>
        <taxon>Bacteria</taxon>
        <taxon>Pseudomonadati</taxon>
        <taxon>Bacteroidota</taxon>
        <taxon>Flavobacteriia</taxon>
        <taxon>Flavobacteriales</taxon>
        <taxon>Flavobacteriaceae</taxon>
        <taxon>Capnocytophaga</taxon>
    </lineage>
</organism>
<reference evidence="1 2" key="1">
    <citation type="submission" date="2018-06" db="EMBL/GenBank/DDBJ databases">
        <authorList>
            <consortium name="Pathogen Informatics"/>
            <person name="Doyle S."/>
        </authorList>
    </citation>
    <scope>NUCLEOTIDE SEQUENCE [LARGE SCALE GENOMIC DNA]</scope>
    <source>
        <strain evidence="1 2">NCTC11653</strain>
    </source>
</reference>
<sequence length="125" mass="14663">MELFKGQSPLEFTERFKTDLDCEEYLASLKWEKGYCCRKCGHTKYQVRKDLSRTCNICGDTESPTAGTLFHRLKFGLRKAFFICFEMTTTTKGLSASQVARRYEISRQTAHYFMQKVREAMKQNE</sequence>
<dbReference type="AlphaFoldDB" id="A0AAX2IE96"/>
<name>A0AAX2IE96_CAPSP</name>
<protein>
    <submittedName>
        <fullName evidence="1">Transposase and inactivated derivatives</fullName>
    </submittedName>
</protein>
<comment type="caution">
    <text evidence="1">The sequence shown here is derived from an EMBL/GenBank/DDBJ whole genome shotgun (WGS) entry which is preliminary data.</text>
</comment>
<evidence type="ECO:0000313" key="2">
    <source>
        <dbReference type="Proteomes" id="UP000249902"/>
    </source>
</evidence>
<proteinExistence type="predicted"/>
<evidence type="ECO:0000313" key="1">
    <source>
        <dbReference type="EMBL" id="SQA76466.1"/>
    </source>
</evidence>
<gene>
    <name evidence="1" type="ORF">NCTC11653_02391</name>
</gene>